<dbReference type="SUPFAM" id="SSF51556">
    <property type="entry name" value="Metallo-dependent hydrolases"/>
    <property type="match status" value="1"/>
</dbReference>
<proteinExistence type="predicted"/>
<dbReference type="eggNOG" id="COG1228">
    <property type="taxonomic scope" value="Bacteria"/>
</dbReference>
<gene>
    <name evidence="2" type="ordered locus">Psesu_1595</name>
</gene>
<sequence length="443" mass="46414">MLGIPAAKEPNPDGLRRCHCGLTGEISMCRNGIHCLLAAGLMALATPADAADLAIVGGRVQPSPYEAPIENAVVLVSDGRIEAVGRAGEVAIPAGTRTLDASGKVVVAGFWNSHAHLLGPAYRNVAKTPAAKLDSTLREQYGQWGFTTVYDLASAPGEAQALVRRIEAGEINGPRVLSTGVPFFPAGGTPIYVRDHNLGIEGAVAEVADAEAGRKRATEQLAQGARGVKLFTGSIVGGNEGVRLMDASVARAISKVDRDRDQPVFAHATDAGGLVVALQAGADVLAHATPAAGPWPAPTVSRLVREDVALVPTLSMFEIEIRRERVPESVVRRFVGAAQSQVSMLQAAGGTVLFGTDAGYIDKFDTTRELELLAEAGLDWRKLLASLTTNPARVFDEDDTRGRIAPGMAADLVVLGADPAQDIKAFANVAWTVRGGVVIHQKP</sequence>
<dbReference type="GO" id="GO:0016810">
    <property type="term" value="F:hydrolase activity, acting on carbon-nitrogen (but not peptide) bonds"/>
    <property type="evidence" value="ECO:0007669"/>
    <property type="project" value="InterPro"/>
</dbReference>
<feature type="domain" description="Amidohydrolase-related" evidence="1">
    <location>
        <begin position="105"/>
        <end position="436"/>
    </location>
</feature>
<reference evidence="2 3" key="1">
    <citation type="submission" date="2011-01" db="EMBL/GenBank/DDBJ databases">
        <title>Complete sequence of Pseudoxanthomonas suwonensis 11-1.</title>
        <authorList>
            <consortium name="US DOE Joint Genome Institute"/>
            <person name="Lucas S."/>
            <person name="Copeland A."/>
            <person name="Lapidus A."/>
            <person name="Cheng J.-F."/>
            <person name="Goodwin L."/>
            <person name="Pitluck S."/>
            <person name="Teshima H."/>
            <person name="Detter J.C."/>
            <person name="Han C."/>
            <person name="Tapia R."/>
            <person name="Land M."/>
            <person name="Hauser L."/>
            <person name="Kyrpides N."/>
            <person name="Ivanova N."/>
            <person name="Ovchinnikova G."/>
            <person name="Siebers A.K."/>
            <person name="Allgaier M."/>
            <person name="Thelen M.P."/>
            <person name="Hugenholtz P."/>
            <person name="Gladden J."/>
            <person name="Woyke T."/>
        </authorList>
    </citation>
    <scope>NUCLEOTIDE SEQUENCE [LARGE SCALE GENOMIC DNA]</scope>
    <source>
        <strain evidence="3">11-1</strain>
    </source>
</reference>
<dbReference type="EMBL" id="CP002446">
    <property type="protein sequence ID" value="ADV27440.1"/>
    <property type="molecule type" value="Genomic_DNA"/>
</dbReference>
<dbReference type="InterPro" id="IPR006680">
    <property type="entry name" value="Amidohydro-rel"/>
</dbReference>
<dbReference type="PANTHER" id="PTHR43135:SF3">
    <property type="entry name" value="ALPHA-D-RIBOSE 1-METHYLPHOSPHONATE 5-TRIPHOSPHATE DIPHOSPHATASE"/>
    <property type="match status" value="1"/>
</dbReference>
<dbReference type="KEGG" id="psu:Psesu_1595"/>
<dbReference type="HOGENOM" id="CLU_023620_4_2_6"/>
<dbReference type="InterPro" id="IPR051781">
    <property type="entry name" value="Metallo-dep_Hydrolase"/>
</dbReference>
<dbReference type="Pfam" id="PF01979">
    <property type="entry name" value="Amidohydro_1"/>
    <property type="match status" value="1"/>
</dbReference>
<dbReference type="SUPFAM" id="SSF51338">
    <property type="entry name" value="Composite domain of metallo-dependent hydrolases"/>
    <property type="match status" value="1"/>
</dbReference>
<dbReference type="Proteomes" id="UP000008632">
    <property type="component" value="Chromosome"/>
</dbReference>
<organism evidence="2 3">
    <name type="scientific">Pseudoxanthomonas suwonensis (strain 11-1)</name>
    <dbReference type="NCBI Taxonomy" id="743721"/>
    <lineage>
        <taxon>Bacteria</taxon>
        <taxon>Pseudomonadati</taxon>
        <taxon>Pseudomonadota</taxon>
        <taxon>Gammaproteobacteria</taxon>
        <taxon>Lysobacterales</taxon>
        <taxon>Lysobacteraceae</taxon>
        <taxon>Pseudoxanthomonas</taxon>
    </lineage>
</organism>
<name>E6WTE1_PSEUU</name>
<dbReference type="STRING" id="743721.Psesu_1595"/>
<dbReference type="AlphaFoldDB" id="E6WTE1"/>
<evidence type="ECO:0000313" key="2">
    <source>
        <dbReference type="EMBL" id="ADV27440.1"/>
    </source>
</evidence>
<evidence type="ECO:0000259" key="1">
    <source>
        <dbReference type="Pfam" id="PF01979"/>
    </source>
</evidence>
<dbReference type="InterPro" id="IPR032466">
    <property type="entry name" value="Metal_Hydrolase"/>
</dbReference>
<keyword evidence="3" id="KW-1185">Reference proteome</keyword>
<evidence type="ECO:0000313" key="3">
    <source>
        <dbReference type="Proteomes" id="UP000008632"/>
    </source>
</evidence>
<dbReference type="PANTHER" id="PTHR43135">
    <property type="entry name" value="ALPHA-D-RIBOSE 1-METHYLPHOSPHONATE 5-TRIPHOSPHATE DIPHOSPHATASE"/>
    <property type="match status" value="1"/>
</dbReference>
<dbReference type="Gene3D" id="3.20.20.140">
    <property type="entry name" value="Metal-dependent hydrolases"/>
    <property type="match status" value="1"/>
</dbReference>
<accession>E6WTE1</accession>
<dbReference type="Gene3D" id="2.30.40.10">
    <property type="entry name" value="Urease, subunit C, domain 1"/>
    <property type="match status" value="1"/>
</dbReference>
<keyword evidence="2" id="KW-0378">Hydrolase</keyword>
<protein>
    <submittedName>
        <fullName evidence="2">Amidohydrolase</fullName>
    </submittedName>
</protein>
<dbReference type="InterPro" id="IPR011059">
    <property type="entry name" value="Metal-dep_hydrolase_composite"/>
</dbReference>